<evidence type="ECO:0000313" key="2">
    <source>
        <dbReference type="Proteomes" id="UP000825935"/>
    </source>
</evidence>
<evidence type="ECO:0000313" key="1">
    <source>
        <dbReference type="EMBL" id="KAH7438813.1"/>
    </source>
</evidence>
<comment type="caution">
    <text evidence="1">The sequence shown here is derived from an EMBL/GenBank/DDBJ whole genome shotgun (WGS) entry which is preliminary data.</text>
</comment>
<gene>
    <name evidence="1" type="ORF">KP509_04G032400</name>
</gene>
<reference evidence="1" key="1">
    <citation type="submission" date="2021-08" db="EMBL/GenBank/DDBJ databases">
        <title>WGS assembly of Ceratopteris richardii.</title>
        <authorList>
            <person name="Marchant D.B."/>
            <person name="Chen G."/>
            <person name="Jenkins J."/>
            <person name="Shu S."/>
            <person name="Leebens-Mack J."/>
            <person name="Grimwood J."/>
            <person name="Schmutz J."/>
            <person name="Soltis P."/>
            <person name="Soltis D."/>
            <person name="Chen Z.-H."/>
        </authorList>
    </citation>
    <scope>NUCLEOTIDE SEQUENCE</scope>
    <source>
        <strain evidence="1">Whitten #5841</strain>
        <tissue evidence="1">Leaf</tissue>
    </source>
</reference>
<proteinExistence type="predicted"/>
<dbReference type="PANTHER" id="PTHR33264:SF69">
    <property type="entry name" value="WRKY DOMAIN-CONTAINING PROTEIN"/>
    <property type="match status" value="1"/>
</dbReference>
<dbReference type="OrthoDB" id="689054at2759"/>
<keyword evidence="2" id="KW-1185">Reference proteome</keyword>
<sequence length="265" mass="29544">MTLYPDFLAQDSTVTALIPQCSPSHLSTESPIMTPSLTSNSSSEGVVDVITHQASSSESVVDVITHQADLHFTEASYPYFSLMHRVLPVHDDWGRRNEMKDHSNGMQKYGRIVSSSKKRSTPEDQSRGFPIFHENRKGFHGTVCCKGVAALLADCVALSCCPCAVLHLLALICVRLPIAVAQKLIVNTKDMIFSKRHPRNGRRDINLGCDLRKSWSNENSPDRYASINAKTTTGSFDIDMQNFWQAFEAGRLEFGRLSVRKDPEK</sequence>
<protein>
    <submittedName>
        <fullName evidence="1">Uncharacterized protein</fullName>
    </submittedName>
</protein>
<organism evidence="1 2">
    <name type="scientific">Ceratopteris richardii</name>
    <name type="common">Triangle waterfern</name>
    <dbReference type="NCBI Taxonomy" id="49495"/>
    <lineage>
        <taxon>Eukaryota</taxon>
        <taxon>Viridiplantae</taxon>
        <taxon>Streptophyta</taxon>
        <taxon>Embryophyta</taxon>
        <taxon>Tracheophyta</taxon>
        <taxon>Polypodiopsida</taxon>
        <taxon>Polypodiidae</taxon>
        <taxon>Polypodiales</taxon>
        <taxon>Pteridineae</taxon>
        <taxon>Pteridaceae</taxon>
        <taxon>Parkerioideae</taxon>
        <taxon>Ceratopteris</taxon>
    </lineage>
</organism>
<name>A0A8T2UYP3_CERRI</name>
<dbReference type="EMBL" id="CM035409">
    <property type="protein sequence ID" value="KAH7438813.1"/>
    <property type="molecule type" value="Genomic_DNA"/>
</dbReference>
<dbReference type="Proteomes" id="UP000825935">
    <property type="component" value="Chromosome 4"/>
</dbReference>
<dbReference type="PANTHER" id="PTHR33264">
    <property type="entry name" value="EXPRESSED PROTEIN"/>
    <property type="match status" value="1"/>
</dbReference>
<dbReference type="EMBL" id="CM035409">
    <property type="protein sequence ID" value="KAH7438816.1"/>
    <property type="molecule type" value="Genomic_DNA"/>
</dbReference>
<dbReference type="AlphaFoldDB" id="A0A8T2UYP3"/>
<accession>A0A8T2UYP3</accession>